<keyword evidence="2" id="KW-1185">Reference proteome</keyword>
<comment type="caution">
    <text evidence="1">The sequence shown here is derived from an EMBL/GenBank/DDBJ whole genome shotgun (WGS) entry which is preliminary data.</text>
</comment>
<gene>
    <name evidence="1" type="ORF">GMO_07800</name>
</gene>
<accession>G6XH15</accession>
<proteinExistence type="predicted"/>
<name>G6XH15_9PROT</name>
<dbReference type="AlphaFoldDB" id="G6XH15"/>
<sequence length="41" mass="4457">MIELGSTVVSVTNSGTFSVIVVTDLSRVIVQFVRSPMPFRS</sequence>
<dbReference type="EMBL" id="AGQV01000001">
    <property type="protein sequence ID" value="EHH69472.1"/>
    <property type="molecule type" value="Genomic_DNA"/>
</dbReference>
<dbReference type="Proteomes" id="UP000004949">
    <property type="component" value="Unassembled WGS sequence"/>
</dbReference>
<evidence type="ECO:0000313" key="2">
    <source>
        <dbReference type="Proteomes" id="UP000004949"/>
    </source>
</evidence>
<organism evidence="1 2">
    <name type="scientific">Gluconobacter morbifer G707</name>
    <dbReference type="NCBI Taxonomy" id="1088869"/>
    <lineage>
        <taxon>Bacteria</taxon>
        <taxon>Pseudomonadati</taxon>
        <taxon>Pseudomonadota</taxon>
        <taxon>Alphaproteobacteria</taxon>
        <taxon>Acetobacterales</taxon>
        <taxon>Acetobacteraceae</taxon>
        <taxon>Gluconobacter</taxon>
    </lineage>
</organism>
<evidence type="ECO:0000313" key="1">
    <source>
        <dbReference type="EMBL" id="EHH69472.1"/>
    </source>
</evidence>
<reference evidence="1 2" key="1">
    <citation type="submission" date="2011-10" db="EMBL/GenBank/DDBJ databases">
        <title>Genome sequence of Gluconobacter morbifer G707, isolated from Drosophila gut.</title>
        <authorList>
            <person name="Lee W.-J."/>
            <person name="Kim E.-K."/>
        </authorList>
    </citation>
    <scope>NUCLEOTIDE SEQUENCE [LARGE SCALE GENOMIC DNA]</scope>
    <source>
        <strain evidence="1 2">G707</strain>
    </source>
</reference>
<protein>
    <submittedName>
        <fullName evidence="1">Uncharacterized protein</fullName>
    </submittedName>
</protein>